<accession>D6Z2I8</accession>
<dbReference type="FunCoup" id="D6Z2I8">
    <property type="interactions" value="178"/>
</dbReference>
<organism evidence="11 12">
    <name type="scientific">Desulfurivibrio alkaliphilus (strain DSM 19089 / UNIQEM U267 / AHT2)</name>
    <dbReference type="NCBI Taxonomy" id="589865"/>
    <lineage>
        <taxon>Bacteria</taxon>
        <taxon>Pseudomonadati</taxon>
        <taxon>Thermodesulfobacteriota</taxon>
        <taxon>Desulfobulbia</taxon>
        <taxon>Desulfobulbales</taxon>
        <taxon>Desulfobulbaceae</taxon>
        <taxon>Desulfurivibrio</taxon>
    </lineage>
</organism>
<name>D6Z2I8_DESAT</name>
<protein>
    <recommendedName>
        <fullName evidence="4 10">4-alpha-glucanotransferase</fullName>
        <ecNumber evidence="3 10">2.4.1.25</ecNumber>
    </recommendedName>
    <alternativeName>
        <fullName evidence="8 10">Amylomaltase</fullName>
    </alternativeName>
    <alternativeName>
        <fullName evidence="9 10">Disproportionating enzyme</fullName>
    </alternativeName>
</protein>
<dbReference type="Pfam" id="PF02446">
    <property type="entry name" value="Glyco_hydro_77"/>
    <property type="match status" value="1"/>
</dbReference>
<dbReference type="CAZy" id="GH77">
    <property type="family name" value="Glycoside Hydrolase Family 77"/>
</dbReference>
<keyword evidence="7 10" id="KW-0119">Carbohydrate metabolism</keyword>
<dbReference type="OrthoDB" id="9761577at2"/>
<dbReference type="InterPro" id="IPR003385">
    <property type="entry name" value="Glyco_hydro_77"/>
</dbReference>
<evidence type="ECO:0000256" key="8">
    <source>
        <dbReference type="ARBA" id="ARBA00031423"/>
    </source>
</evidence>
<keyword evidence="12" id="KW-1185">Reference proteome</keyword>
<evidence type="ECO:0000256" key="3">
    <source>
        <dbReference type="ARBA" id="ARBA00012560"/>
    </source>
</evidence>
<evidence type="ECO:0000256" key="1">
    <source>
        <dbReference type="ARBA" id="ARBA00000439"/>
    </source>
</evidence>
<comment type="similarity">
    <text evidence="2 10">Belongs to the disproportionating enzyme family.</text>
</comment>
<dbReference type="NCBIfam" id="NF011080">
    <property type="entry name" value="PRK14508.1-3"/>
    <property type="match status" value="1"/>
</dbReference>
<dbReference type="SUPFAM" id="SSF51445">
    <property type="entry name" value="(Trans)glycosidases"/>
    <property type="match status" value="1"/>
</dbReference>
<evidence type="ECO:0000313" key="12">
    <source>
        <dbReference type="Proteomes" id="UP000001508"/>
    </source>
</evidence>
<dbReference type="NCBIfam" id="TIGR00217">
    <property type="entry name" value="malQ"/>
    <property type="match status" value="1"/>
</dbReference>
<dbReference type="eggNOG" id="COG1640">
    <property type="taxonomic scope" value="Bacteria"/>
</dbReference>
<evidence type="ECO:0000256" key="9">
    <source>
        <dbReference type="ARBA" id="ARBA00031501"/>
    </source>
</evidence>
<evidence type="ECO:0000313" key="11">
    <source>
        <dbReference type="EMBL" id="ADH85763.1"/>
    </source>
</evidence>
<dbReference type="InterPro" id="IPR017853">
    <property type="entry name" value="GH"/>
</dbReference>
<dbReference type="InParanoid" id="D6Z2I8"/>
<dbReference type="RefSeq" id="WP_013163292.1">
    <property type="nucleotide sequence ID" value="NC_014216.1"/>
</dbReference>
<evidence type="ECO:0000256" key="4">
    <source>
        <dbReference type="ARBA" id="ARBA00020295"/>
    </source>
</evidence>
<dbReference type="AlphaFoldDB" id="D6Z2I8"/>
<sequence length="519" mass="58654">MTDFHRGSGVLLHITSLPGPYGIGELGPQAHAFVDFLAAAGQSYWQFLPLCPTSPGLDNSPYMGLSAFAGNNLLISLEGLREEGLLGDESLRSAPEFSEYLVDFAQVRAFKEQVLAEAFALFERQSQESELAGQLAEFKAGHPWLADYALFISIHEEQQGLPWYDWPEPLARREPAALAEQRRRLAARIDYHEFVQFIFYRQWQQLHAHAAARGISLIGDLPIYVALDSAEVWAWPECFLLDPKTHRPTHVAGVPPDYFSATGQRWGNPLFRWHGGGATVQKSLHRWWQRRFAHQFAQADIVRIDHFRGFEAFWQVPAEEPDAVRGQWVAGPGREFFRKMEISLGKLPIIAEDLGLITPEVEELRDRLGFPGMKVLQFAFDSDETNAYLPHNYAGPNCVVYTGTHDNDTSLGWYLSDQVSETAKERFLRYANSRDGRPVHRDFIRLALSSVGAVVIIPLQDVLGFGSDCRMNVPGTAEGNWRWRVASRFLTAEVAAELREETGFYNRLPPPLNDQEKSN</sequence>
<dbReference type="GO" id="GO:0005975">
    <property type="term" value="P:carbohydrate metabolic process"/>
    <property type="evidence" value="ECO:0007669"/>
    <property type="project" value="InterPro"/>
</dbReference>
<evidence type="ECO:0000256" key="10">
    <source>
        <dbReference type="RuleBase" id="RU361207"/>
    </source>
</evidence>
<reference evidence="12" key="1">
    <citation type="submission" date="2010-02" db="EMBL/GenBank/DDBJ databases">
        <title>Complete sequence of Desulfurivibrio alkaliphilus AHT2.</title>
        <authorList>
            <consortium name="US DOE Joint Genome Institute"/>
            <person name="Pitluck S."/>
            <person name="Chertkov O."/>
            <person name="Detter J.C."/>
            <person name="Han C."/>
            <person name="Tapia R."/>
            <person name="Larimer F."/>
            <person name="Land M."/>
            <person name="Hauser L."/>
            <person name="Kyrpides N."/>
            <person name="Mikhailova N."/>
            <person name="Sorokin D.Y."/>
            <person name="Muyzer G."/>
            <person name="Woyke T."/>
        </authorList>
    </citation>
    <scope>NUCLEOTIDE SEQUENCE [LARGE SCALE GENOMIC DNA]</scope>
    <source>
        <strain evidence="12">DSM 19089 / UNIQEM U267 / AHT2</strain>
    </source>
</reference>
<dbReference type="Gene3D" id="3.20.20.80">
    <property type="entry name" value="Glycosidases"/>
    <property type="match status" value="1"/>
</dbReference>
<evidence type="ECO:0000256" key="7">
    <source>
        <dbReference type="ARBA" id="ARBA00023277"/>
    </source>
</evidence>
<dbReference type="KEGG" id="dak:DaAHT2_1065"/>
<dbReference type="STRING" id="589865.DaAHT2_1065"/>
<evidence type="ECO:0000256" key="2">
    <source>
        <dbReference type="ARBA" id="ARBA00005684"/>
    </source>
</evidence>
<dbReference type="EC" id="2.4.1.25" evidence="3 10"/>
<evidence type="ECO:0000256" key="6">
    <source>
        <dbReference type="ARBA" id="ARBA00022679"/>
    </source>
</evidence>
<keyword evidence="6 10" id="KW-0808">Transferase</keyword>
<dbReference type="PANTHER" id="PTHR32438:SF5">
    <property type="entry name" value="4-ALPHA-GLUCANOTRANSFERASE DPE1, CHLOROPLASTIC_AMYLOPLASTIC"/>
    <property type="match status" value="1"/>
</dbReference>
<comment type="catalytic activity">
    <reaction evidence="1 10">
        <text>Transfers a segment of a (1-&gt;4)-alpha-D-glucan to a new position in an acceptor, which may be glucose or a (1-&gt;4)-alpha-D-glucan.</text>
        <dbReference type="EC" id="2.4.1.25"/>
    </reaction>
</comment>
<evidence type="ECO:0000256" key="5">
    <source>
        <dbReference type="ARBA" id="ARBA00022676"/>
    </source>
</evidence>
<dbReference type="EMBL" id="CP001940">
    <property type="protein sequence ID" value="ADH85763.1"/>
    <property type="molecule type" value="Genomic_DNA"/>
</dbReference>
<dbReference type="PANTHER" id="PTHR32438">
    <property type="entry name" value="4-ALPHA-GLUCANOTRANSFERASE DPE1, CHLOROPLASTIC/AMYLOPLASTIC"/>
    <property type="match status" value="1"/>
</dbReference>
<keyword evidence="5 10" id="KW-0328">Glycosyltransferase</keyword>
<gene>
    <name evidence="11" type="ordered locus">DaAHT2_1065</name>
</gene>
<dbReference type="Proteomes" id="UP000001508">
    <property type="component" value="Chromosome"/>
</dbReference>
<dbReference type="GO" id="GO:0004134">
    <property type="term" value="F:4-alpha-glucanotransferase activity"/>
    <property type="evidence" value="ECO:0007669"/>
    <property type="project" value="UniProtKB-EC"/>
</dbReference>
<dbReference type="HOGENOM" id="CLU_014132_1_0_7"/>
<proteinExistence type="inferred from homology"/>